<sequence length="65" mass="7301">MLYRTAKDTARKQLKRGSTRGKKVIDPHHLQPPNSLKTCWALVQRIAKKKHGPGNRSGNGPTELK</sequence>
<gene>
    <name evidence="2" type="ORF">BELL_0411g00070</name>
</gene>
<accession>A0A4Z1JGT0</accession>
<comment type="caution">
    <text evidence="2">The sequence shown here is derived from an EMBL/GenBank/DDBJ whole genome shotgun (WGS) entry which is preliminary data.</text>
</comment>
<feature type="region of interest" description="Disordered" evidence="1">
    <location>
        <begin position="1"/>
        <end position="34"/>
    </location>
</feature>
<evidence type="ECO:0000313" key="2">
    <source>
        <dbReference type="EMBL" id="TGO72865.1"/>
    </source>
</evidence>
<dbReference type="Proteomes" id="UP000297229">
    <property type="component" value="Unassembled WGS sequence"/>
</dbReference>
<organism evidence="2 3">
    <name type="scientific">Botrytis elliptica</name>
    <dbReference type="NCBI Taxonomy" id="278938"/>
    <lineage>
        <taxon>Eukaryota</taxon>
        <taxon>Fungi</taxon>
        <taxon>Dikarya</taxon>
        <taxon>Ascomycota</taxon>
        <taxon>Pezizomycotina</taxon>
        <taxon>Leotiomycetes</taxon>
        <taxon>Helotiales</taxon>
        <taxon>Sclerotiniaceae</taxon>
        <taxon>Botrytis</taxon>
    </lineage>
</organism>
<dbReference type="AlphaFoldDB" id="A0A4Z1JGT0"/>
<feature type="compositionally biased region" description="Basic residues" evidence="1">
    <location>
        <begin position="12"/>
        <end position="22"/>
    </location>
</feature>
<feature type="compositionally biased region" description="Basic and acidic residues" evidence="1">
    <location>
        <begin position="1"/>
        <end position="11"/>
    </location>
</feature>
<name>A0A4Z1JGT0_9HELO</name>
<protein>
    <submittedName>
        <fullName evidence="2">Uncharacterized protein</fullName>
    </submittedName>
</protein>
<evidence type="ECO:0000313" key="3">
    <source>
        <dbReference type="Proteomes" id="UP000297229"/>
    </source>
</evidence>
<reference evidence="2 3" key="1">
    <citation type="submission" date="2017-12" db="EMBL/GenBank/DDBJ databases">
        <title>Comparative genomics of Botrytis spp.</title>
        <authorList>
            <person name="Valero-Jimenez C.A."/>
            <person name="Tapia P."/>
            <person name="Veloso J."/>
            <person name="Silva-Moreno E."/>
            <person name="Staats M."/>
            <person name="Valdes J.H."/>
            <person name="Van Kan J.A.L."/>
        </authorList>
    </citation>
    <scope>NUCLEOTIDE SEQUENCE [LARGE SCALE GENOMIC DNA]</scope>
    <source>
        <strain evidence="2 3">Be9601</strain>
    </source>
</reference>
<keyword evidence="3" id="KW-1185">Reference proteome</keyword>
<evidence type="ECO:0000256" key="1">
    <source>
        <dbReference type="SAM" id="MobiDB-lite"/>
    </source>
</evidence>
<proteinExistence type="predicted"/>
<dbReference type="EMBL" id="PQXM01000409">
    <property type="protein sequence ID" value="TGO72865.1"/>
    <property type="molecule type" value="Genomic_DNA"/>
</dbReference>